<dbReference type="EMBL" id="AP019376">
    <property type="protein sequence ID" value="BBH91711.1"/>
    <property type="molecule type" value="Genomic_DNA"/>
</dbReference>
<organism evidence="2">
    <name type="scientific">Thermosporothrix sp. COM3</name>
    <dbReference type="NCBI Taxonomy" id="2490863"/>
    <lineage>
        <taxon>Bacteria</taxon>
        <taxon>Bacillati</taxon>
        <taxon>Chloroflexota</taxon>
        <taxon>Ktedonobacteria</taxon>
        <taxon>Ktedonobacterales</taxon>
        <taxon>Thermosporotrichaceae</taxon>
        <taxon>Thermosporothrix</taxon>
    </lineage>
</organism>
<sequence>MRLVVAAHPAPTVGVERGGTVSELFVSTLPAPAFTASDVLDLYLHRGSFETVLADEDEEQEMDRWYSHTPCGQEFAHILAQWVWNLRLELGQQPSPSELRTTEFAPAYEAEPLSTDEPESPAAPPPAVTYSPPQWAHTSFTHGFPGSAFTPQPDGSLRCPANHPLYLQERRPERDGSLRLLYAARIGHCRSCPLRAQCQESSTTLKPRRVSAVLWPLSSSHADSSPPPDSTPARSPSAPVLWRDWPRCSIRRTWLKVVRSQMVCLESSAPFSPPRSPCATEKIFTRAERAHWRLSWDQRLARNARPADAPRLIVTLHGLSAPFAIAFGFALLAPT</sequence>
<evidence type="ECO:0000256" key="1">
    <source>
        <dbReference type="SAM" id="MobiDB-lite"/>
    </source>
</evidence>
<dbReference type="AlphaFoldDB" id="A0A455SX03"/>
<evidence type="ECO:0000313" key="2">
    <source>
        <dbReference type="EMBL" id="BBH91711.1"/>
    </source>
</evidence>
<name>A0A455SX03_9CHLR</name>
<accession>A0A455SX03</accession>
<feature type="region of interest" description="Disordered" evidence="1">
    <location>
        <begin position="218"/>
        <end position="238"/>
    </location>
</feature>
<reference evidence="2" key="1">
    <citation type="submission" date="2018-12" db="EMBL/GenBank/DDBJ databases">
        <title>Novel natural products biosynthetic potential of the class Ktedonobacteria.</title>
        <authorList>
            <person name="Zheng Y."/>
            <person name="Saitou A."/>
            <person name="Wang C.M."/>
            <person name="Toyoda A."/>
            <person name="Minakuchi Y."/>
            <person name="Sekiguchi Y."/>
            <person name="Ueda K."/>
            <person name="Takano H."/>
            <person name="Sakai Y."/>
            <person name="Yokota A."/>
            <person name="Yabe S."/>
        </authorList>
    </citation>
    <scope>NUCLEOTIDE SEQUENCE</scope>
    <source>
        <strain evidence="2">COM3</strain>
    </source>
</reference>
<protein>
    <recommendedName>
        <fullName evidence="3">Transposase DDE domain-containing protein</fullName>
    </recommendedName>
</protein>
<evidence type="ECO:0008006" key="3">
    <source>
        <dbReference type="Google" id="ProtNLM"/>
    </source>
</evidence>
<feature type="region of interest" description="Disordered" evidence="1">
    <location>
        <begin position="110"/>
        <end position="129"/>
    </location>
</feature>
<gene>
    <name evidence="2" type="ORF">KTC_64620</name>
</gene>
<proteinExistence type="predicted"/>